<dbReference type="InterPro" id="IPR036388">
    <property type="entry name" value="WH-like_DNA-bd_sf"/>
</dbReference>
<dbReference type="Pfam" id="PF01325">
    <property type="entry name" value="Fe_dep_repress"/>
    <property type="match status" value="1"/>
</dbReference>
<keyword evidence="4" id="KW-0804">Transcription</keyword>
<evidence type="ECO:0000313" key="6">
    <source>
        <dbReference type="EMBL" id="SCL74915.1"/>
    </source>
</evidence>
<dbReference type="SMART" id="SM00529">
    <property type="entry name" value="HTH_DTXR"/>
    <property type="match status" value="1"/>
</dbReference>
<dbReference type="STRING" id="118126.L21_0802"/>
<dbReference type="PANTHER" id="PTHR33238:SF7">
    <property type="entry name" value="IRON-DEPENDENT TRANSCRIPTIONAL REGULATOR"/>
    <property type="match status" value="1"/>
</dbReference>
<dbReference type="InterPro" id="IPR036390">
    <property type="entry name" value="WH_DNA-bd_sf"/>
</dbReference>
<evidence type="ECO:0000259" key="5">
    <source>
        <dbReference type="PROSITE" id="PS50944"/>
    </source>
</evidence>
<dbReference type="SUPFAM" id="SSF47979">
    <property type="entry name" value="Iron-dependent repressor protein, dimerization domain"/>
    <property type="match status" value="1"/>
</dbReference>
<keyword evidence="2" id="KW-0805">Transcription regulation</keyword>
<evidence type="ECO:0000256" key="3">
    <source>
        <dbReference type="ARBA" id="ARBA00023125"/>
    </source>
</evidence>
<dbReference type="PROSITE" id="PS50944">
    <property type="entry name" value="HTH_DTXR"/>
    <property type="match status" value="1"/>
</dbReference>
<dbReference type="Proteomes" id="UP000184671">
    <property type="component" value="Unassembled WGS sequence"/>
</dbReference>
<gene>
    <name evidence="6" type="primary">mntR_1</name>
    <name evidence="6" type="ORF">L21_0802</name>
</gene>
<dbReference type="InterPro" id="IPR022689">
    <property type="entry name" value="Iron_dep_repressor"/>
</dbReference>
<keyword evidence="3" id="KW-0238">DNA-binding</keyword>
<reference evidence="6 7" key="1">
    <citation type="submission" date="2016-08" db="EMBL/GenBank/DDBJ databases">
        <authorList>
            <person name="Seilhamer J.J."/>
        </authorList>
    </citation>
    <scope>NUCLEOTIDE SEQUENCE [LARGE SCALE GENOMIC DNA]</scope>
    <source>
        <strain evidence="6">L21-II-0</strain>
    </source>
</reference>
<dbReference type="Gene3D" id="1.10.60.10">
    <property type="entry name" value="Iron dependent repressor, metal binding and dimerisation domain"/>
    <property type="match status" value="1"/>
</dbReference>
<dbReference type="InterPro" id="IPR036421">
    <property type="entry name" value="Fe_dep_repressor_sf"/>
</dbReference>
<accession>A0A1M4MJ36</accession>
<dbReference type="Pfam" id="PF02742">
    <property type="entry name" value="Fe_dep_repr_C"/>
    <property type="match status" value="1"/>
</dbReference>
<proteinExistence type="inferred from homology"/>
<evidence type="ECO:0000256" key="2">
    <source>
        <dbReference type="ARBA" id="ARBA00023015"/>
    </source>
</evidence>
<dbReference type="GO" id="GO:0046983">
    <property type="term" value="F:protein dimerization activity"/>
    <property type="evidence" value="ECO:0007669"/>
    <property type="project" value="InterPro"/>
</dbReference>
<dbReference type="PANTHER" id="PTHR33238">
    <property type="entry name" value="IRON (METAL) DEPENDENT REPRESSOR, DTXR FAMILY"/>
    <property type="match status" value="1"/>
</dbReference>
<evidence type="ECO:0000256" key="1">
    <source>
        <dbReference type="ARBA" id="ARBA00007871"/>
    </source>
</evidence>
<protein>
    <submittedName>
        <fullName evidence="6">Manganese transport regulator</fullName>
    </submittedName>
</protein>
<comment type="similarity">
    <text evidence="1">Belongs to the DtxR/MntR family.</text>
</comment>
<dbReference type="InterPro" id="IPR050536">
    <property type="entry name" value="DtxR_MntR_Metal-Reg"/>
</dbReference>
<dbReference type="GO" id="GO:0046914">
    <property type="term" value="F:transition metal ion binding"/>
    <property type="evidence" value="ECO:0007669"/>
    <property type="project" value="InterPro"/>
</dbReference>
<dbReference type="SUPFAM" id="SSF46785">
    <property type="entry name" value="Winged helix' DNA-binding domain"/>
    <property type="match status" value="1"/>
</dbReference>
<evidence type="ECO:0000256" key="4">
    <source>
        <dbReference type="ARBA" id="ARBA00023163"/>
    </source>
</evidence>
<evidence type="ECO:0000313" key="7">
    <source>
        <dbReference type="Proteomes" id="UP000184671"/>
    </source>
</evidence>
<sequence>MRRRGCAGNLSRRAEDYLEAILNVTLEKGYARTKDVACELEISPSTVVEMFQKLDGMGLVEYRRYEGVVLSPSGREVAEAVKFRHDTLKEFLMAINVPEKIADSDACSMEHELHPSTIQQIRLLLEALQLDPGISERIRRNTPRQEEQSA</sequence>
<dbReference type="GO" id="GO:0003677">
    <property type="term" value="F:DNA binding"/>
    <property type="evidence" value="ECO:0007669"/>
    <property type="project" value="UniProtKB-KW"/>
</dbReference>
<dbReference type="InterPro" id="IPR001367">
    <property type="entry name" value="Fe_dep_repressor"/>
</dbReference>
<feature type="domain" description="HTH dtxR-type" evidence="5">
    <location>
        <begin position="10"/>
        <end position="71"/>
    </location>
</feature>
<organism evidence="6 7">
    <name type="scientific">Methanoculleus chikugoensis</name>
    <dbReference type="NCBI Taxonomy" id="118126"/>
    <lineage>
        <taxon>Archaea</taxon>
        <taxon>Methanobacteriati</taxon>
        <taxon>Methanobacteriota</taxon>
        <taxon>Stenosarchaea group</taxon>
        <taxon>Methanomicrobia</taxon>
        <taxon>Methanomicrobiales</taxon>
        <taxon>Methanomicrobiaceae</taxon>
        <taxon>Methanoculleus</taxon>
    </lineage>
</organism>
<dbReference type="Gene3D" id="1.10.10.10">
    <property type="entry name" value="Winged helix-like DNA-binding domain superfamily/Winged helix DNA-binding domain"/>
    <property type="match status" value="1"/>
</dbReference>
<dbReference type="InterPro" id="IPR022687">
    <property type="entry name" value="HTH_DTXR"/>
</dbReference>
<dbReference type="EMBL" id="FMID01000021">
    <property type="protein sequence ID" value="SCL74915.1"/>
    <property type="molecule type" value="Genomic_DNA"/>
</dbReference>
<name>A0A1M4MJ36_9EURY</name>
<dbReference type="RefSeq" id="WP_256712243.1">
    <property type="nucleotide sequence ID" value="NZ_FMID01000021.1"/>
</dbReference>
<dbReference type="GO" id="GO:0003700">
    <property type="term" value="F:DNA-binding transcription factor activity"/>
    <property type="evidence" value="ECO:0007669"/>
    <property type="project" value="InterPro"/>
</dbReference>
<dbReference type="AlphaFoldDB" id="A0A1M4MJ36"/>